<comment type="caution">
    <text evidence="1">The sequence shown here is derived from an EMBL/GenBank/DDBJ whole genome shotgun (WGS) entry which is preliminary data.</text>
</comment>
<accession>A0A5B7HSL7</accession>
<dbReference type="Proteomes" id="UP000324222">
    <property type="component" value="Unassembled WGS sequence"/>
</dbReference>
<protein>
    <submittedName>
        <fullName evidence="1">Uncharacterized protein</fullName>
    </submittedName>
</protein>
<reference evidence="1 2" key="1">
    <citation type="submission" date="2019-05" db="EMBL/GenBank/DDBJ databases">
        <title>Another draft genome of Portunus trituberculatus and its Hox gene families provides insights of decapod evolution.</title>
        <authorList>
            <person name="Jeong J.-H."/>
            <person name="Song I."/>
            <person name="Kim S."/>
            <person name="Choi T."/>
            <person name="Kim D."/>
            <person name="Ryu S."/>
            <person name="Kim W."/>
        </authorList>
    </citation>
    <scope>NUCLEOTIDE SEQUENCE [LARGE SCALE GENOMIC DNA]</scope>
    <source>
        <tissue evidence="1">Muscle</tissue>
    </source>
</reference>
<name>A0A5B7HSL7_PORTR</name>
<dbReference type="AlphaFoldDB" id="A0A5B7HSL7"/>
<evidence type="ECO:0000313" key="1">
    <source>
        <dbReference type="EMBL" id="MPC72759.1"/>
    </source>
</evidence>
<organism evidence="1 2">
    <name type="scientific">Portunus trituberculatus</name>
    <name type="common">Swimming crab</name>
    <name type="synonym">Neptunus trituberculatus</name>
    <dbReference type="NCBI Taxonomy" id="210409"/>
    <lineage>
        <taxon>Eukaryota</taxon>
        <taxon>Metazoa</taxon>
        <taxon>Ecdysozoa</taxon>
        <taxon>Arthropoda</taxon>
        <taxon>Crustacea</taxon>
        <taxon>Multicrustacea</taxon>
        <taxon>Malacostraca</taxon>
        <taxon>Eumalacostraca</taxon>
        <taxon>Eucarida</taxon>
        <taxon>Decapoda</taxon>
        <taxon>Pleocyemata</taxon>
        <taxon>Brachyura</taxon>
        <taxon>Eubrachyura</taxon>
        <taxon>Portunoidea</taxon>
        <taxon>Portunidae</taxon>
        <taxon>Portuninae</taxon>
        <taxon>Portunus</taxon>
    </lineage>
</organism>
<gene>
    <name evidence="1" type="ORF">E2C01_067072</name>
</gene>
<proteinExistence type="predicted"/>
<sequence>MTTELFAVRSAAPAVAAEDYHSVGYVVFPTPHPPFPSSPIPLQHNDDYSCARCRLHTCPHPHLYPPTL</sequence>
<evidence type="ECO:0000313" key="2">
    <source>
        <dbReference type="Proteomes" id="UP000324222"/>
    </source>
</evidence>
<dbReference type="EMBL" id="VSRR010035361">
    <property type="protein sequence ID" value="MPC72759.1"/>
    <property type="molecule type" value="Genomic_DNA"/>
</dbReference>
<keyword evidence="2" id="KW-1185">Reference proteome</keyword>